<organism evidence="2 3">
    <name type="scientific">Phascolomyces articulosus</name>
    <dbReference type="NCBI Taxonomy" id="60185"/>
    <lineage>
        <taxon>Eukaryota</taxon>
        <taxon>Fungi</taxon>
        <taxon>Fungi incertae sedis</taxon>
        <taxon>Mucoromycota</taxon>
        <taxon>Mucoromycotina</taxon>
        <taxon>Mucoromycetes</taxon>
        <taxon>Mucorales</taxon>
        <taxon>Lichtheimiaceae</taxon>
        <taxon>Phascolomyces</taxon>
    </lineage>
</organism>
<keyword evidence="3" id="KW-1185">Reference proteome</keyword>
<name>A0AAD5P783_9FUNG</name>
<keyword evidence="1" id="KW-0472">Membrane</keyword>
<feature type="transmembrane region" description="Helical" evidence="1">
    <location>
        <begin position="40"/>
        <end position="60"/>
    </location>
</feature>
<dbReference type="EMBL" id="JAIXMP010000070">
    <property type="protein sequence ID" value="KAI9243557.1"/>
    <property type="molecule type" value="Genomic_DNA"/>
</dbReference>
<reference evidence="2" key="2">
    <citation type="submission" date="2023-02" db="EMBL/GenBank/DDBJ databases">
        <authorList>
            <consortium name="DOE Joint Genome Institute"/>
            <person name="Mondo S.J."/>
            <person name="Chang Y."/>
            <person name="Wang Y."/>
            <person name="Ahrendt S."/>
            <person name="Andreopoulos W."/>
            <person name="Barry K."/>
            <person name="Beard J."/>
            <person name="Benny G.L."/>
            <person name="Blankenship S."/>
            <person name="Bonito G."/>
            <person name="Cuomo C."/>
            <person name="Desiro A."/>
            <person name="Gervers K.A."/>
            <person name="Hundley H."/>
            <person name="Kuo A."/>
            <person name="LaButti K."/>
            <person name="Lang B.F."/>
            <person name="Lipzen A."/>
            <person name="O'Donnell K."/>
            <person name="Pangilinan J."/>
            <person name="Reynolds N."/>
            <person name="Sandor L."/>
            <person name="Smith M.W."/>
            <person name="Tsang A."/>
            <person name="Grigoriev I.V."/>
            <person name="Stajich J.E."/>
            <person name="Spatafora J.W."/>
        </authorList>
    </citation>
    <scope>NUCLEOTIDE SEQUENCE</scope>
    <source>
        <strain evidence="2">RSA 2281</strain>
    </source>
</reference>
<dbReference type="AlphaFoldDB" id="A0AAD5P783"/>
<evidence type="ECO:0000313" key="3">
    <source>
        <dbReference type="Proteomes" id="UP001209540"/>
    </source>
</evidence>
<evidence type="ECO:0000313" key="2">
    <source>
        <dbReference type="EMBL" id="KAI9243557.1"/>
    </source>
</evidence>
<sequence length="162" mass="19323">MKQLYAISTTCAFCYFKNIMDLVNDFIVADNTDHYDRKKIRVGLLAHIRFLTILGNWRFLMMMKRNKKPEFMFSELNREHGESESIIIHDALSQYRKYMLLAVEELISGEMMGLCSIIDFYEGICSATYIQWIATKFLYTTLMVYRLAFYPYVKQIKKREEQ</sequence>
<dbReference type="Proteomes" id="UP001209540">
    <property type="component" value="Unassembled WGS sequence"/>
</dbReference>
<proteinExistence type="predicted"/>
<evidence type="ECO:0000256" key="1">
    <source>
        <dbReference type="SAM" id="Phobius"/>
    </source>
</evidence>
<keyword evidence="1" id="KW-1133">Transmembrane helix</keyword>
<comment type="caution">
    <text evidence="2">The sequence shown here is derived from an EMBL/GenBank/DDBJ whole genome shotgun (WGS) entry which is preliminary data.</text>
</comment>
<gene>
    <name evidence="2" type="ORF">BDA99DRAFT_544395</name>
</gene>
<keyword evidence="1" id="KW-0812">Transmembrane</keyword>
<protein>
    <submittedName>
        <fullName evidence="2">Uncharacterized protein</fullName>
    </submittedName>
</protein>
<accession>A0AAD5P783</accession>
<reference evidence="2" key="1">
    <citation type="journal article" date="2022" name="IScience">
        <title>Evolution of zygomycete secretomes and the origins of terrestrial fungal ecologies.</title>
        <authorList>
            <person name="Chang Y."/>
            <person name="Wang Y."/>
            <person name="Mondo S."/>
            <person name="Ahrendt S."/>
            <person name="Andreopoulos W."/>
            <person name="Barry K."/>
            <person name="Beard J."/>
            <person name="Benny G.L."/>
            <person name="Blankenship S."/>
            <person name="Bonito G."/>
            <person name="Cuomo C."/>
            <person name="Desiro A."/>
            <person name="Gervers K.A."/>
            <person name="Hundley H."/>
            <person name="Kuo A."/>
            <person name="LaButti K."/>
            <person name="Lang B.F."/>
            <person name="Lipzen A."/>
            <person name="O'Donnell K."/>
            <person name="Pangilinan J."/>
            <person name="Reynolds N."/>
            <person name="Sandor L."/>
            <person name="Smith M.E."/>
            <person name="Tsang A."/>
            <person name="Grigoriev I.V."/>
            <person name="Stajich J.E."/>
            <person name="Spatafora J.W."/>
        </authorList>
    </citation>
    <scope>NUCLEOTIDE SEQUENCE</scope>
    <source>
        <strain evidence="2">RSA 2281</strain>
    </source>
</reference>